<comment type="caution">
    <text evidence="11">The sequence shown here is derived from an EMBL/GenBank/DDBJ whole genome shotgun (WGS) entry which is preliminary data.</text>
</comment>
<name>A0A7I8VGP9_9ANNE</name>
<keyword evidence="5 10" id="KW-1133">Transmembrane helix</keyword>
<protein>
    <submittedName>
        <fullName evidence="11">Uncharacterized protein</fullName>
    </submittedName>
</protein>
<evidence type="ECO:0000256" key="4">
    <source>
        <dbReference type="ARBA" id="ARBA00022692"/>
    </source>
</evidence>
<dbReference type="Proteomes" id="UP000549394">
    <property type="component" value="Unassembled WGS sequence"/>
</dbReference>
<reference evidence="11 12" key="1">
    <citation type="submission" date="2020-08" db="EMBL/GenBank/DDBJ databases">
        <authorList>
            <person name="Hejnol A."/>
        </authorList>
    </citation>
    <scope>NUCLEOTIDE SEQUENCE [LARGE SCALE GENOMIC DNA]</scope>
</reference>
<proteinExistence type="inferred from homology"/>
<keyword evidence="4 10" id="KW-0812">Transmembrane</keyword>
<comment type="subcellular location">
    <subcellularLocation>
        <location evidence="2">Membrane</location>
    </subcellularLocation>
    <subcellularLocation>
        <location evidence="1">Mitochondrion</location>
    </subcellularLocation>
</comment>
<dbReference type="PANTHER" id="PTHR14360:SF1">
    <property type="entry name" value="PROTEIN FMP32, MITOCHONDRIAL"/>
    <property type="match status" value="1"/>
</dbReference>
<evidence type="ECO:0000256" key="9">
    <source>
        <dbReference type="SAM" id="Coils"/>
    </source>
</evidence>
<dbReference type="InterPro" id="IPR024461">
    <property type="entry name" value="CCDC90-like"/>
</dbReference>
<organism evidence="11 12">
    <name type="scientific">Dimorphilus gyrociliatus</name>
    <dbReference type="NCBI Taxonomy" id="2664684"/>
    <lineage>
        <taxon>Eukaryota</taxon>
        <taxon>Metazoa</taxon>
        <taxon>Spiralia</taxon>
        <taxon>Lophotrochozoa</taxon>
        <taxon>Annelida</taxon>
        <taxon>Polychaeta</taxon>
        <taxon>Polychaeta incertae sedis</taxon>
        <taxon>Dinophilidae</taxon>
        <taxon>Dimorphilus</taxon>
    </lineage>
</organism>
<dbReference type="AlphaFoldDB" id="A0A7I8VGP9"/>
<evidence type="ECO:0000313" key="11">
    <source>
        <dbReference type="EMBL" id="CAD5114436.1"/>
    </source>
</evidence>
<keyword evidence="12" id="KW-1185">Reference proteome</keyword>
<evidence type="ECO:0000256" key="7">
    <source>
        <dbReference type="ARBA" id="ARBA00023128"/>
    </source>
</evidence>
<dbReference type="EMBL" id="CAJFCJ010000005">
    <property type="protein sequence ID" value="CAD5114436.1"/>
    <property type="molecule type" value="Genomic_DNA"/>
</dbReference>
<accession>A0A7I8VGP9</accession>
<keyword evidence="8 10" id="KW-0472">Membrane</keyword>
<evidence type="ECO:0000256" key="3">
    <source>
        <dbReference type="ARBA" id="ARBA00007224"/>
    </source>
</evidence>
<dbReference type="PANTHER" id="PTHR14360">
    <property type="entry name" value="PROTEIN FMP32, MITOCHONDRIAL"/>
    <property type="match status" value="1"/>
</dbReference>
<evidence type="ECO:0000256" key="2">
    <source>
        <dbReference type="ARBA" id="ARBA00004370"/>
    </source>
</evidence>
<dbReference type="Pfam" id="PF07798">
    <property type="entry name" value="CCDC90-like"/>
    <property type="match status" value="1"/>
</dbReference>
<sequence length="242" mass="27918">MIRNQVLRLVRSQCYTNKSVNLIGKNVHTSTTVFHAEKNDEINNLVVESYLKQLEPSSSGLKKPVMFDTQVFTKLLVLGGFTEKQSEVLCRSLVDVLSTNTEHSRKNVVTKSQLELTTEQFMSRMNALQKDMIILEKSEFGALRHENEKQKLEIVELRKQVDEKIDKIKANILLDINLERARATEAHNKNERSVHALDNKIDREVAQLMATYERYRNDVFKYVGGAIMTCLGIVLGFYRLWK</sequence>
<comment type="similarity">
    <text evidence="3">Belongs to the CCDC90 family.</text>
</comment>
<dbReference type="Gene3D" id="1.20.5.340">
    <property type="match status" value="1"/>
</dbReference>
<evidence type="ECO:0000313" key="12">
    <source>
        <dbReference type="Proteomes" id="UP000549394"/>
    </source>
</evidence>
<dbReference type="OrthoDB" id="889336at2759"/>
<evidence type="ECO:0000256" key="6">
    <source>
        <dbReference type="ARBA" id="ARBA00023054"/>
    </source>
</evidence>
<evidence type="ECO:0000256" key="1">
    <source>
        <dbReference type="ARBA" id="ARBA00004173"/>
    </source>
</evidence>
<feature type="coiled-coil region" evidence="9">
    <location>
        <begin position="140"/>
        <end position="167"/>
    </location>
</feature>
<keyword evidence="7" id="KW-0496">Mitochondrion</keyword>
<dbReference type="GO" id="GO:0016020">
    <property type="term" value="C:membrane"/>
    <property type="evidence" value="ECO:0007669"/>
    <property type="project" value="UniProtKB-SubCell"/>
</dbReference>
<evidence type="ECO:0000256" key="10">
    <source>
        <dbReference type="SAM" id="Phobius"/>
    </source>
</evidence>
<keyword evidence="6 9" id="KW-0175">Coiled coil</keyword>
<dbReference type="GO" id="GO:0005739">
    <property type="term" value="C:mitochondrion"/>
    <property type="evidence" value="ECO:0007669"/>
    <property type="project" value="UniProtKB-SubCell"/>
</dbReference>
<evidence type="ECO:0000256" key="5">
    <source>
        <dbReference type="ARBA" id="ARBA00022989"/>
    </source>
</evidence>
<evidence type="ECO:0000256" key="8">
    <source>
        <dbReference type="ARBA" id="ARBA00023136"/>
    </source>
</evidence>
<feature type="transmembrane region" description="Helical" evidence="10">
    <location>
        <begin position="219"/>
        <end position="241"/>
    </location>
</feature>
<gene>
    <name evidence="11" type="ORF">DGYR_LOCUS3277</name>
</gene>